<protein>
    <recommendedName>
        <fullName evidence="3">DUF3077 domain-containing protein</fullName>
    </recommendedName>
</protein>
<reference evidence="1 2" key="1">
    <citation type="submission" date="2019-06" db="EMBL/GenBank/DDBJ databases">
        <title>Pseudomonas bimorpha sp. nov. isolated from bovine raw milk and skim milk concentrate.</title>
        <authorList>
            <person name="Hofmann K."/>
            <person name="Huptas C."/>
            <person name="Doll E."/>
            <person name="Scherer S."/>
            <person name="Wenning M."/>
        </authorList>
    </citation>
    <scope>NUCLEOTIDE SEQUENCE [LARGE SCALE GENOMIC DNA]</scope>
    <source>
        <strain evidence="1 2">DSM 108989</strain>
    </source>
</reference>
<dbReference type="EMBL" id="VFIO01000006">
    <property type="protein sequence ID" value="TWR88205.1"/>
    <property type="molecule type" value="Genomic_DNA"/>
</dbReference>
<name>A0ABY3GG02_9PSED</name>
<comment type="caution">
    <text evidence="1">The sequence shown here is derived from an EMBL/GenBank/DDBJ whole genome shotgun (WGS) entry which is preliminary data.</text>
</comment>
<gene>
    <name evidence="1" type="ORF">FJD38_16050</name>
</gene>
<sequence length="91" mass="9935">MHCCKARASKCELYGTCECDGSIESSLIEMLKGLKAEISAASDRLKLDELYGRASGYIEALYDAGLLEGNEAADYLEGVIALYRQVAFFLV</sequence>
<keyword evidence="2" id="KW-1185">Reference proteome</keyword>
<evidence type="ECO:0000313" key="2">
    <source>
        <dbReference type="Proteomes" id="UP000318428"/>
    </source>
</evidence>
<evidence type="ECO:0008006" key="3">
    <source>
        <dbReference type="Google" id="ProtNLM"/>
    </source>
</evidence>
<evidence type="ECO:0000313" key="1">
    <source>
        <dbReference type="EMBL" id="TWR88205.1"/>
    </source>
</evidence>
<organism evidence="1 2">
    <name type="scientific">Pseudomonas saxonica</name>
    <dbReference type="NCBI Taxonomy" id="2600598"/>
    <lineage>
        <taxon>Bacteria</taxon>
        <taxon>Pseudomonadati</taxon>
        <taxon>Pseudomonadota</taxon>
        <taxon>Gammaproteobacteria</taxon>
        <taxon>Pseudomonadales</taxon>
        <taxon>Pseudomonadaceae</taxon>
        <taxon>Pseudomonas</taxon>
    </lineage>
</organism>
<dbReference type="Proteomes" id="UP000318428">
    <property type="component" value="Unassembled WGS sequence"/>
</dbReference>
<accession>A0ABY3GG02</accession>
<dbReference type="RefSeq" id="WP_146386249.1">
    <property type="nucleotide sequence ID" value="NZ_VFIO01000006.1"/>
</dbReference>
<proteinExistence type="predicted"/>